<keyword evidence="1" id="KW-0812">Transmembrane</keyword>
<accession>A0ABQ2WU76</accession>
<evidence type="ECO:0000256" key="1">
    <source>
        <dbReference type="SAM" id="Phobius"/>
    </source>
</evidence>
<proteinExistence type="predicted"/>
<reference evidence="3" key="1">
    <citation type="journal article" date="2019" name="Int. J. Syst. Evol. Microbiol.">
        <title>The Global Catalogue of Microorganisms (GCM) 10K type strain sequencing project: providing services to taxonomists for standard genome sequencing and annotation.</title>
        <authorList>
            <consortium name="The Broad Institute Genomics Platform"/>
            <consortium name="The Broad Institute Genome Sequencing Center for Infectious Disease"/>
            <person name="Wu L."/>
            <person name="Ma J."/>
        </authorList>
    </citation>
    <scope>NUCLEOTIDE SEQUENCE [LARGE SCALE GENOMIC DNA]</scope>
    <source>
        <strain evidence="3">KCTC 23723</strain>
    </source>
</reference>
<dbReference type="InterPro" id="IPR021313">
    <property type="entry name" value="DUF2909"/>
</dbReference>
<dbReference type="EMBL" id="BMYR01000011">
    <property type="protein sequence ID" value="GGW68824.1"/>
    <property type="molecule type" value="Genomic_DNA"/>
</dbReference>
<feature type="transmembrane region" description="Helical" evidence="1">
    <location>
        <begin position="6"/>
        <end position="23"/>
    </location>
</feature>
<evidence type="ECO:0000313" key="2">
    <source>
        <dbReference type="EMBL" id="GGW68824.1"/>
    </source>
</evidence>
<name>A0ABQ2WU76_9ALTE</name>
<feature type="transmembrane region" description="Helical" evidence="1">
    <location>
        <begin position="43"/>
        <end position="63"/>
    </location>
</feature>
<dbReference type="Proteomes" id="UP000634667">
    <property type="component" value="Unassembled WGS sequence"/>
</dbReference>
<sequence>MLIKIIIALLLLYILVNLFRAGISMLRQQDSAIPMAQLLGKRVLYSAVALALIVLAIATGLITPNPRPY</sequence>
<dbReference type="Pfam" id="PF11137">
    <property type="entry name" value="DUF2909"/>
    <property type="match status" value="1"/>
</dbReference>
<gene>
    <name evidence="2" type="ORF">GCM10008111_26080</name>
</gene>
<keyword evidence="1" id="KW-0472">Membrane</keyword>
<dbReference type="RefSeq" id="WP_189483674.1">
    <property type="nucleotide sequence ID" value="NZ_BMYR01000011.1"/>
</dbReference>
<organism evidence="2 3">
    <name type="scientific">Alishewanella tabrizica</name>
    <dbReference type="NCBI Taxonomy" id="671278"/>
    <lineage>
        <taxon>Bacteria</taxon>
        <taxon>Pseudomonadati</taxon>
        <taxon>Pseudomonadota</taxon>
        <taxon>Gammaproteobacteria</taxon>
        <taxon>Alteromonadales</taxon>
        <taxon>Alteromonadaceae</taxon>
        <taxon>Alishewanella</taxon>
    </lineage>
</organism>
<protein>
    <recommendedName>
        <fullName evidence="4">DUF2909 domain-containing protein</fullName>
    </recommendedName>
</protein>
<keyword evidence="1" id="KW-1133">Transmembrane helix</keyword>
<evidence type="ECO:0008006" key="4">
    <source>
        <dbReference type="Google" id="ProtNLM"/>
    </source>
</evidence>
<evidence type="ECO:0000313" key="3">
    <source>
        <dbReference type="Proteomes" id="UP000634667"/>
    </source>
</evidence>
<keyword evidence="3" id="KW-1185">Reference proteome</keyword>
<comment type="caution">
    <text evidence="2">The sequence shown here is derived from an EMBL/GenBank/DDBJ whole genome shotgun (WGS) entry which is preliminary data.</text>
</comment>